<dbReference type="AlphaFoldDB" id="A0A511VDD8"/>
<gene>
    <name evidence="1" type="ORF">ADA01nite_34180</name>
</gene>
<keyword evidence="2" id="KW-1185">Reference proteome</keyword>
<comment type="caution">
    <text evidence="1">The sequence shown here is derived from an EMBL/GenBank/DDBJ whole genome shotgun (WGS) entry which is preliminary data.</text>
</comment>
<dbReference type="Proteomes" id="UP000321157">
    <property type="component" value="Unassembled WGS sequence"/>
</dbReference>
<organism evidence="1 2">
    <name type="scientific">Aneurinibacillus danicus</name>
    <dbReference type="NCBI Taxonomy" id="267746"/>
    <lineage>
        <taxon>Bacteria</taxon>
        <taxon>Bacillati</taxon>
        <taxon>Bacillota</taxon>
        <taxon>Bacilli</taxon>
        <taxon>Bacillales</taxon>
        <taxon>Paenibacillaceae</taxon>
        <taxon>Aneurinibacillus group</taxon>
        <taxon>Aneurinibacillus</taxon>
    </lineage>
</organism>
<sequence>MKWKFDEDQDVRISRVVQDLSDEFAIMEEWFKCIQETVQFPFKARVFEIQEKSSVVQYGDVLKVHSIDDIDDKYGIIAHARLGRKKIYFPLCELEVIELNDMERKVIDDYSVWFANR</sequence>
<dbReference type="RefSeq" id="WP_146811461.1">
    <property type="nucleotide sequence ID" value="NZ_BJXX01000160.1"/>
</dbReference>
<evidence type="ECO:0008006" key="3">
    <source>
        <dbReference type="Google" id="ProtNLM"/>
    </source>
</evidence>
<dbReference type="InterPro" id="IPR020994">
    <property type="entry name" value="Uncharacterised_Ca-bd_CcbP"/>
</dbReference>
<evidence type="ECO:0000313" key="2">
    <source>
        <dbReference type="Proteomes" id="UP000321157"/>
    </source>
</evidence>
<evidence type="ECO:0000313" key="1">
    <source>
        <dbReference type="EMBL" id="GEN35958.1"/>
    </source>
</evidence>
<proteinExistence type="predicted"/>
<protein>
    <recommendedName>
        <fullName evidence="3">Calcium-binding protein</fullName>
    </recommendedName>
</protein>
<accession>A0A511VDD8</accession>
<reference evidence="1 2" key="1">
    <citation type="submission" date="2019-07" db="EMBL/GenBank/DDBJ databases">
        <title>Whole genome shotgun sequence of Aneurinibacillus danicus NBRC 102444.</title>
        <authorList>
            <person name="Hosoyama A."/>
            <person name="Uohara A."/>
            <person name="Ohji S."/>
            <person name="Ichikawa N."/>
        </authorList>
    </citation>
    <scope>NUCLEOTIDE SEQUENCE [LARGE SCALE GENOMIC DNA]</scope>
    <source>
        <strain evidence="1 2">NBRC 102444</strain>
    </source>
</reference>
<dbReference type="EMBL" id="BJXX01000160">
    <property type="protein sequence ID" value="GEN35958.1"/>
    <property type="molecule type" value="Genomic_DNA"/>
</dbReference>
<dbReference type="Pfam" id="PF11535">
    <property type="entry name" value="Calci_bind_CcbP"/>
    <property type="match status" value="1"/>
</dbReference>
<dbReference type="OrthoDB" id="1551495at2"/>
<name>A0A511VDD8_9BACL</name>